<feature type="compositionally biased region" description="Low complexity" evidence="1">
    <location>
        <begin position="282"/>
        <end position="308"/>
    </location>
</feature>
<dbReference type="Pfam" id="PF13976">
    <property type="entry name" value="gag_pre-integrs"/>
    <property type="match status" value="1"/>
</dbReference>
<dbReference type="GO" id="GO:0008270">
    <property type="term" value="F:zinc ion binding"/>
    <property type="evidence" value="ECO:0007669"/>
    <property type="project" value="InterPro"/>
</dbReference>
<dbReference type="InterPro" id="IPR054722">
    <property type="entry name" value="PolX-like_BBD"/>
</dbReference>
<dbReference type="EMBL" id="JAGYWB010000014">
    <property type="protein sequence ID" value="KAI0498944.1"/>
    <property type="molecule type" value="Genomic_DNA"/>
</dbReference>
<dbReference type="PANTHER" id="PTHR47481">
    <property type="match status" value="1"/>
</dbReference>
<feature type="compositionally biased region" description="Polar residues" evidence="1">
    <location>
        <begin position="360"/>
        <end position="381"/>
    </location>
</feature>
<dbReference type="Proteomes" id="UP000829196">
    <property type="component" value="Unassembled WGS sequence"/>
</dbReference>
<dbReference type="Pfam" id="PF22936">
    <property type="entry name" value="Pol_BBD"/>
    <property type="match status" value="1"/>
</dbReference>
<evidence type="ECO:0000313" key="4">
    <source>
        <dbReference type="EMBL" id="KAI0498944.1"/>
    </source>
</evidence>
<evidence type="ECO:0000259" key="2">
    <source>
        <dbReference type="Pfam" id="PF13976"/>
    </source>
</evidence>
<feature type="domain" description="Retrovirus-related Pol polyprotein from transposon TNT 1-94-like beta-barrel" evidence="3">
    <location>
        <begin position="355"/>
        <end position="432"/>
    </location>
</feature>
<dbReference type="GO" id="GO:0003676">
    <property type="term" value="F:nucleic acid binding"/>
    <property type="evidence" value="ECO:0007669"/>
    <property type="project" value="InterPro"/>
</dbReference>
<name>A0A8T3ASC3_DENNO</name>
<evidence type="ECO:0008006" key="6">
    <source>
        <dbReference type="Google" id="ProtNLM"/>
    </source>
</evidence>
<gene>
    <name evidence="4" type="ORF">KFK09_019842</name>
</gene>
<dbReference type="Pfam" id="PF14223">
    <property type="entry name" value="Retrotran_gag_2"/>
    <property type="match status" value="1"/>
</dbReference>
<organism evidence="4 5">
    <name type="scientific">Dendrobium nobile</name>
    <name type="common">Orchid</name>
    <dbReference type="NCBI Taxonomy" id="94219"/>
    <lineage>
        <taxon>Eukaryota</taxon>
        <taxon>Viridiplantae</taxon>
        <taxon>Streptophyta</taxon>
        <taxon>Embryophyta</taxon>
        <taxon>Tracheophyta</taxon>
        <taxon>Spermatophyta</taxon>
        <taxon>Magnoliopsida</taxon>
        <taxon>Liliopsida</taxon>
        <taxon>Asparagales</taxon>
        <taxon>Orchidaceae</taxon>
        <taxon>Epidendroideae</taxon>
        <taxon>Malaxideae</taxon>
        <taxon>Dendrobiinae</taxon>
        <taxon>Dendrobium</taxon>
    </lineage>
</organism>
<comment type="caution">
    <text evidence="4">The sequence shown here is derived from an EMBL/GenBank/DDBJ whole genome shotgun (WGS) entry which is preliminary data.</text>
</comment>
<feature type="region of interest" description="Disordered" evidence="1">
    <location>
        <begin position="359"/>
        <end position="381"/>
    </location>
</feature>
<reference evidence="4" key="1">
    <citation type="journal article" date="2022" name="Front. Genet.">
        <title>Chromosome-Scale Assembly of the Dendrobium nobile Genome Provides Insights Into the Molecular Mechanism of the Biosynthesis of the Medicinal Active Ingredient of Dendrobium.</title>
        <authorList>
            <person name="Xu Q."/>
            <person name="Niu S.-C."/>
            <person name="Li K.-L."/>
            <person name="Zheng P.-J."/>
            <person name="Zhang X.-J."/>
            <person name="Jia Y."/>
            <person name="Liu Y."/>
            <person name="Niu Y.-X."/>
            <person name="Yu L.-H."/>
            <person name="Chen D.-F."/>
            <person name="Zhang G.-Q."/>
        </authorList>
    </citation>
    <scope>NUCLEOTIDE SEQUENCE</scope>
    <source>
        <tissue evidence="4">Leaf</tissue>
    </source>
</reference>
<feature type="domain" description="GAG-pre-integrase" evidence="2">
    <location>
        <begin position="479"/>
        <end position="532"/>
    </location>
</feature>
<protein>
    <recommendedName>
        <fullName evidence="6">Retrovirus-related Pol polyprotein from transposon TNT 1-94</fullName>
    </recommendedName>
</protein>
<feature type="region of interest" description="Disordered" evidence="1">
    <location>
        <begin position="272"/>
        <end position="308"/>
    </location>
</feature>
<feature type="compositionally biased region" description="Polar residues" evidence="1">
    <location>
        <begin position="23"/>
        <end position="41"/>
    </location>
</feature>
<evidence type="ECO:0000259" key="3">
    <source>
        <dbReference type="Pfam" id="PF22936"/>
    </source>
</evidence>
<dbReference type="PANTHER" id="PTHR47481:SF31">
    <property type="entry name" value="OS01G0873500 PROTEIN"/>
    <property type="match status" value="1"/>
</dbReference>
<keyword evidence="5" id="KW-1185">Reference proteome</keyword>
<sequence>MVSEQRLSLFPSSCSDCSLPVRETSTTTSVPNPLITDEQSQSSPSFLTSLKFLMSNVKNIVAQPLTADNHPLWRSQVLKLFRANGYHGFLDGSSPIPPENIVSATGQSVPNPAHTNWILIDQNLAAALYSVISPTIHPYVLSVEHCHEIWTILDRRLQSSTRSSTIQLKHEFHYLTMKDKTMAQYLLKIKTKVDSLAAAGAPIADEEIIHYTLDGLPSTYQSFKTSIRTNLQPLSLDDLYTLLCSEELNLAHETARELHSLKISGNSTALVATRGRGRGRGRSTSSRGRNYYTNRNPFNNNRGGRQPRPAITCQICGKNGHSAIKCWHRHDDQYNTEQPNNVLFTSPVPPPPTEWYLDSGASSHLTSDPTQLQNSQPYTGSTQVTIGNSQQLPIHNTGKGLLPTPQGSLQLSRLNFVPNLSFNLLSVHQLTTDNDCNITFSSHGYVIKDQTNNSILLTGPCINGLYPLRPIKNKLAAMPQLALISIQSVPDLWHRRLGHPSAATLSHIEKQFPNICNTSFTANCNSCRIGKSHLLPFQKSVNNSSFPFELVHSDVWGPSQTISNYGFQYYVSFIDASPNTPGFILYFKSRTSSTNFLNSIK</sequence>
<dbReference type="OrthoDB" id="684929at2759"/>
<dbReference type="SUPFAM" id="SSF57756">
    <property type="entry name" value="Retrovirus zinc finger-like domains"/>
    <property type="match status" value="1"/>
</dbReference>
<dbReference type="InterPro" id="IPR025724">
    <property type="entry name" value="GAG-pre-integrase_dom"/>
</dbReference>
<feature type="region of interest" description="Disordered" evidence="1">
    <location>
        <begin position="21"/>
        <end position="41"/>
    </location>
</feature>
<evidence type="ECO:0000256" key="1">
    <source>
        <dbReference type="SAM" id="MobiDB-lite"/>
    </source>
</evidence>
<accession>A0A8T3ASC3</accession>
<evidence type="ECO:0000313" key="5">
    <source>
        <dbReference type="Proteomes" id="UP000829196"/>
    </source>
</evidence>
<proteinExistence type="predicted"/>
<dbReference type="InterPro" id="IPR036875">
    <property type="entry name" value="Znf_CCHC_sf"/>
</dbReference>
<dbReference type="AlphaFoldDB" id="A0A8T3ASC3"/>